<dbReference type="InterPro" id="IPR058849">
    <property type="entry name" value="Ulvan_lyase_2nd"/>
</dbReference>
<name>A0ABT3CSV8_9BACT</name>
<evidence type="ECO:0000313" key="4">
    <source>
        <dbReference type="Proteomes" id="UP001300692"/>
    </source>
</evidence>
<keyword evidence="4" id="KW-1185">Reference proteome</keyword>
<feature type="domain" description="Endo-acting ulvan lyase C-terminal" evidence="1">
    <location>
        <begin position="698"/>
        <end position="793"/>
    </location>
</feature>
<evidence type="ECO:0000259" key="2">
    <source>
        <dbReference type="Pfam" id="PF26377"/>
    </source>
</evidence>
<dbReference type="InterPro" id="IPR008929">
    <property type="entry name" value="Chondroitin_lyas"/>
</dbReference>
<dbReference type="Proteomes" id="UP001300692">
    <property type="component" value="Unassembled WGS sequence"/>
</dbReference>
<dbReference type="Pfam" id="PF26377">
    <property type="entry name" value="Ulvan_lyase_2nd"/>
    <property type="match status" value="1"/>
</dbReference>
<dbReference type="RefSeq" id="WP_264137510.1">
    <property type="nucleotide sequence ID" value="NZ_JAOYOD010000001.1"/>
</dbReference>
<dbReference type="Gene3D" id="2.70.98.70">
    <property type="match status" value="1"/>
</dbReference>
<dbReference type="EMBL" id="JAOYOD010000001">
    <property type="protein sequence ID" value="MCV9386692.1"/>
    <property type="molecule type" value="Genomic_DNA"/>
</dbReference>
<proteinExistence type="predicted"/>
<dbReference type="InterPro" id="IPR058848">
    <property type="entry name" value="Ulvan_lyase_C"/>
</dbReference>
<comment type="caution">
    <text evidence="3">The sequence shown here is derived from an EMBL/GenBank/DDBJ whole genome shotgun (WGS) entry which is preliminary data.</text>
</comment>
<dbReference type="Gene3D" id="1.50.10.100">
    <property type="entry name" value="Chondroitin AC/alginate lyase"/>
    <property type="match status" value="1"/>
</dbReference>
<reference evidence="3 4" key="1">
    <citation type="submission" date="2022-10" db="EMBL/GenBank/DDBJ databases">
        <title>Comparative genomics and taxonomic characterization of three novel marine species of genus Reichenbachiella exhibiting antioxidant and polysaccharide degradation activities.</title>
        <authorList>
            <person name="Muhammad N."/>
            <person name="Lee Y.-J."/>
            <person name="Ko J."/>
            <person name="Kim S.-G."/>
        </authorList>
    </citation>
    <scope>NUCLEOTIDE SEQUENCE [LARGE SCALE GENOMIC DNA]</scope>
    <source>
        <strain evidence="3 4">ABR2-5</strain>
    </source>
</reference>
<protein>
    <recommendedName>
        <fullName evidence="5">Heparinase II/III-like protein</fullName>
    </recommendedName>
</protein>
<dbReference type="Pfam" id="PF26374">
    <property type="entry name" value="Ulvan_lyaseC"/>
    <property type="match status" value="1"/>
</dbReference>
<dbReference type="SUPFAM" id="SSF48230">
    <property type="entry name" value="Chondroitin AC/alginate lyase"/>
    <property type="match status" value="1"/>
</dbReference>
<evidence type="ECO:0000313" key="3">
    <source>
        <dbReference type="EMBL" id="MCV9386692.1"/>
    </source>
</evidence>
<gene>
    <name evidence="3" type="ORF">N7U62_08460</name>
</gene>
<accession>A0ABT3CSV8</accession>
<sequence>MKHPVIWVTQEERVHILQLIEENTWVQEIVNKVHLQIDEKVKLHQSNPSAILEDIPKLAPDDNQSEFDAVTVDQHADVLRLAANSSMLYYLTQSEEYAQFAADILYHYALELAPRTPETTSICGNAFYDPRTSYAQFALAYDFAHPYLKKPKRKVYQLDSRKNVRYDDAIVQKAIKNMVGNTLQEYGKPDVHGQFISNHPILTAPGALFGILCVEDDTERERLFDVFWNKGTNHQNSFKNTILPMFGNQGIWPESTSYSFMSAITLVLNIVDRVYPDMDVTADHEQILKGNFLFDNLKMPNGIFVRYGDSKRFHDGTTALYRYTLNLANRRGYDSLKAQAIVALKQSYQQDEKKQTSLSQGTFGNYDMLKLFWAVPLPEVVEGSIDFRKPTVVIEHAGVVLKRNETDIDNELFGLCGIIGGAHYVHSHVTGISMELYGAGYAMAPNAGLPPTVQERRIPLHEKYFRLYAGNNTVIVNGTSHGRDQGSWKGKANVWQNTTINIAAEPAHLEDPLSESFSFATQHLDDEVNDCVQERTLATIRTSPTTAYYFDLFRSKSNGENKFHDYIYHNIGDRSHLQNSSGESLELSATDRYQNDIGDVVQSPGWRFFEDTKVTKPISESVYVRFDVDYDQRYMHMFLPGGGEREYTKALAPPTREAINGYVAKKTQVLAVRQNGEAWERPFLSVFEPGTSSESSLQSIEEIRDGNRVIGAKVVSKIANAEVIDYILCMDRPDAIGDIKTLDLKFVGRFGMVRKIQFENGKSETTLYIGEGQNLQFGNLVLDAGQSKKGIRSITQE</sequence>
<evidence type="ECO:0000259" key="1">
    <source>
        <dbReference type="Pfam" id="PF26374"/>
    </source>
</evidence>
<organism evidence="3 4">
    <name type="scientific">Reichenbachiella ulvae</name>
    <dbReference type="NCBI Taxonomy" id="2980104"/>
    <lineage>
        <taxon>Bacteria</taxon>
        <taxon>Pseudomonadati</taxon>
        <taxon>Bacteroidota</taxon>
        <taxon>Cytophagia</taxon>
        <taxon>Cytophagales</taxon>
        <taxon>Reichenbachiellaceae</taxon>
        <taxon>Reichenbachiella</taxon>
    </lineage>
</organism>
<evidence type="ECO:0008006" key="5">
    <source>
        <dbReference type="Google" id="ProtNLM"/>
    </source>
</evidence>
<feature type="domain" description="Endo-acting ulvan lyase 2nd" evidence="2">
    <location>
        <begin position="248"/>
        <end position="387"/>
    </location>
</feature>